<dbReference type="AlphaFoldDB" id="A0A3S6KA63"/>
<feature type="domain" description="MADS-box" evidence="7">
    <location>
        <begin position="1"/>
        <end position="50"/>
    </location>
</feature>
<dbReference type="PRINTS" id="PR00404">
    <property type="entry name" value="MADSDOMAIN"/>
</dbReference>
<keyword evidence="2" id="KW-0805">Transcription regulation</keyword>
<sequence length="260" mass="28718">MARKKVNLLRIANDSTRRTTFKKRRKGLMKKAQELSTLCDVKACVVVYGEGEAQPEVWPSVPAARSILERFKAMPELDQCKKMMTQEGFLRQRITKLREQLQKSQRENRERETRLLMHDAILGRRPGLMGLTIEELTSLGWMVEMSLKSVQGRIEHLRGQALPAPPPRLTLLPATSSLPLMPYAAGDIHLKAPAMDQGPNQQGWLMDVARTGGELGAVVYSGFAAGGSGAGTRAGGDMMQLSNLGSGFSWPDPRTSFLAM</sequence>
<dbReference type="GO" id="GO:0045944">
    <property type="term" value="P:positive regulation of transcription by RNA polymerase II"/>
    <property type="evidence" value="ECO:0007669"/>
    <property type="project" value="InterPro"/>
</dbReference>
<evidence type="ECO:0000259" key="7">
    <source>
        <dbReference type="PROSITE" id="PS50066"/>
    </source>
</evidence>
<dbReference type="Gene3D" id="3.40.1810.10">
    <property type="entry name" value="Transcription factor, MADS-box"/>
    <property type="match status" value="1"/>
</dbReference>
<reference evidence="8" key="1">
    <citation type="submission" date="2016-08" db="EMBL/GenBank/DDBJ databases">
        <title>Transcriptome of Bambusa mutipllex flowers.</title>
        <authorList>
            <person name="Lin C.-S."/>
            <person name="Yue J.-J."/>
            <person name="Hsiao H.C.-W."/>
            <person name="Yang L.-H."/>
            <person name="Yuan J.-L."/>
            <person name="Gu X.-P."/>
            <person name="Shih M.-C."/>
        </authorList>
    </citation>
    <scope>NUCLEOTIDE SEQUENCE</scope>
</reference>
<evidence type="ECO:0000256" key="5">
    <source>
        <dbReference type="ARBA" id="ARBA00023242"/>
    </source>
</evidence>
<dbReference type="GO" id="GO:0046983">
    <property type="term" value="F:protein dimerization activity"/>
    <property type="evidence" value="ECO:0007669"/>
    <property type="project" value="InterPro"/>
</dbReference>
<dbReference type="InterPro" id="IPR036879">
    <property type="entry name" value="TF_MADSbox_sf"/>
</dbReference>
<dbReference type="FunFam" id="3.40.1810.10:FF:000024">
    <property type="entry name" value="Agamous-like MADS-box protein AGL80"/>
    <property type="match status" value="1"/>
</dbReference>
<keyword evidence="3" id="KW-0238">DNA-binding</keyword>
<dbReference type="CDD" id="cd00266">
    <property type="entry name" value="MADS_SRF_like"/>
    <property type="match status" value="1"/>
</dbReference>
<keyword evidence="6" id="KW-0175">Coiled coil</keyword>
<evidence type="ECO:0000256" key="6">
    <source>
        <dbReference type="SAM" id="Coils"/>
    </source>
</evidence>
<accession>A0A3S6KA63</accession>
<protein>
    <submittedName>
        <fullName evidence="8">MADS89</fullName>
    </submittedName>
</protein>
<evidence type="ECO:0000256" key="2">
    <source>
        <dbReference type="ARBA" id="ARBA00023015"/>
    </source>
</evidence>
<dbReference type="GO" id="GO:0000987">
    <property type="term" value="F:cis-regulatory region sequence-specific DNA binding"/>
    <property type="evidence" value="ECO:0007669"/>
    <property type="project" value="InterPro"/>
</dbReference>
<keyword evidence="5" id="KW-0539">Nucleus</keyword>
<dbReference type="InterPro" id="IPR050142">
    <property type="entry name" value="MADS-box/MEF2_TF"/>
</dbReference>
<dbReference type="EMBL" id="KX714643">
    <property type="protein sequence ID" value="ASZ79980.1"/>
    <property type="molecule type" value="mRNA"/>
</dbReference>
<dbReference type="Pfam" id="PF00319">
    <property type="entry name" value="SRF-TF"/>
    <property type="match status" value="1"/>
</dbReference>
<dbReference type="SMART" id="SM00432">
    <property type="entry name" value="MADS"/>
    <property type="match status" value="1"/>
</dbReference>
<evidence type="ECO:0000256" key="4">
    <source>
        <dbReference type="ARBA" id="ARBA00023163"/>
    </source>
</evidence>
<evidence type="ECO:0000256" key="1">
    <source>
        <dbReference type="ARBA" id="ARBA00004123"/>
    </source>
</evidence>
<evidence type="ECO:0000256" key="3">
    <source>
        <dbReference type="ARBA" id="ARBA00023125"/>
    </source>
</evidence>
<name>A0A3S6KA63_BAMML</name>
<dbReference type="SUPFAM" id="SSF55455">
    <property type="entry name" value="SRF-like"/>
    <property type="match status" value="1"/>
</dbReference>
<proteinExistence type="evidence at transcript level"/>
<keyword evidence="4" id="KW-0804">Transcription</keyword>
<dbReference type="InterPro" id="IPR002100">
    <property type="entry name" value="TF_MADSbox"/>
</dbReference>
<comment type="subcellular location">
    <subcellularLocation>
        <location evidence="1">Nucleus</location>
    </subcellularLocation>
</comment>
<dbReference type="GO" id="GO:0005634">
    <property type="term" value="C:nucleus"/>
    <property type="evidence" value="ECO:0007669"/>
    <property type="project" value="UniProtKB-SubCell"/>
</dbReference>
<dbReference type="GO" id="GO:0000981">
    <property type="term" value="F:DNA-binding transcription factor activity, RNA polymerase II-specific"/>
    <property type="evidence" value="ECO:0007669"/>
    <property type="project" value="InterPro"/>
</dbReference>
<dbReference type="PROSITE" id="PS50066">
    <property type="entry name" value="MADS_BOX_2"/>
    <property type="match status" value="1"/>
</dbReference>
<evidence type="ECO:0000313" key="8">
    <source>
        <dbReference type="EMBL" id="ASZ79980.1"/>
    </source>
</evidence>
<feature type="coiled-coil region" evidence="6">
    <location>
        <begin position="87"/>
        <end position="114"/>
    </location>
</feature>
<organism evidence="8">
    <name type="scientific">Bambusa multiplex</name>
    <name type="common">Hedge bamboo</name>
    <name type="synonym">Bambusa glaucescens</name>
    <dbReference type="NCBI Taxonomy" id="4582"/>
    <lineage>
        <taxon>Eukaryota</taxon>
        <taxon>Viridiplantae</taxon>
        <taxon>Streptophyta</taxon>
        <taxon>Embryophyta</taxon>
        <taxon>Tracheophyta</taxon>
        <taxon>Spermatophyta</taxon>
        <taxon>Magnoliopsida</taxon>
        <taxon>Liliopsida</taxon>
        <taxon>Poales</taxon>
        <taxon>Poaceae</taxon>
        <taxon>BOP clade</taxon>
        <taxon>Bambusoideae</taxon>
        <taxon>Bambusodae</taxon>
        <taxon>Bambuseae</taxon>
        <taxon>Bambusinae</taxon>
        <taxon>Bambusa</taxon>
    </lineage>
</organism>
<dbReference type="PANTHER" id="PTHR48019">
    <property type="entry name" value="SERUM RESPONSE FACTOR HOMOLOG"/>
    <property type="match status" value="1"/>
</dbReference>
<dbReference type="InterPro" id="IPR033897">
    <property type="entry name" value="SRF-like_MADS-box"/>
</dbReference>